<sequence length="104" mass="11421">MNQIRLSATLVERDVLRYTPAGVPVVNCILQHAGEVVEAATPRQVEFAIAAMGIGPVGRQLERMPLGTLLDCEGFLARKHRNSKTLVFHIIGCTAFEESAFEKD</sequence>
<dbReference type="EMBL" id="QGGT01000001">
    <property type="protein sequence ID" value="PWK37639.1"/>
    <property type="molecule type" value="Genomic_DNA"/>
</dbReference>
<organism evidence="2 3">
    <name type="scientific">Cupriavidus plantarum</name>
    <dbReference type="NCBI Taxonomy" id="942865"/>
    <lineage>
        <taxon>Bacteria</taxon>
        <taxon>Pseudomonadati</taxon>
        <taxon>Pseudomonadota</taxon>
        <taxon>Betaproteobacteria</taxon>
        <taxon>Burkholderiales</taxon>
        <taxon>Burkholderiaceae</taxon>
        <taxon>Cupriavidus</taxon>
    </lineage>
</organism>
<dbReference type="GO" id="GO:0003697">
    <property type="term" value="F:single-stranded DNA binding"/>
    <property type="evidence" value="ECO:0007669"/>
    <property type="project" value="UniProtKB-UniRule"/>
</dbReference>
<accession>A0A316F295</accession>
<name>A0A316F295_9BURK</name>
<comment type="subunit">
    <text evidence="1">Homodimer. Interacts with PriA and DnaT. Component of the replication restart primosome. Primosome assembly occurs via a 'hand-off' mechanism. PriA binds to replication forks, subsequently PriB then DnaT bind; DnaT then displaces ssDNA to generate the helicase loading substrate.</text>
</comment>
<dbReference type="Pfam" id="PF22657">
    <property type="entry name" value="SSB_1"/>
    <property type="match status" value="1"/>
</dbReference>
<dbReference type="SUPFAM" id="SSF50249">
    <property type="entry name" value="Nucleic acid-binding proteins"/>
    <property type="match status" value="1"/>
</dbReference>
<keyword evidence="3" id="KW-1185">Reference proteome</keyword>
<dbReference type="NCBIfam" id="TIGR04418">
    <property type="entry name" value="PriB_gamma"/>
    <property type="match status" value="1"/>
</dbReference>
<dbReference type="InterPro" id="IPR012340">
    <property type="entry name" value="NA-bd_OB-fold"/>
</dbReference>
<dbReference type="PIRSF" id="PIRSF003135">
    <property type="entry name" value="Primosomal_n"/>
    <property type="match status" value="1"/>
</dbReference>
<dbReference type="RefSeq" id="WP_109581334.1">
    <property type="nucleotide sequence ID" value="NZ_CAJPUX010000001.1"/>
</dbReference>
<dbReference type="OrthoDB" id="5296916at2"/>
<dbReference type="Proteomes" id="UP000245754">
    <property type="component" value="Unassembled WGS sequence"/>
</dbReference>
<reference evidence="2 3" key="1">
    <citation type="submission" date="2018-05" db="EMBL/GenBank/DDBJ databases">
        <title>Genomic Encyclopedia of Type Strains, Phase IV (KMG-V): Genome sequencing to study the core and pangenomes of soil and plant-associated prokaryotes.</title>
        <authorList>
            <person name="Whitman W."/>
        </authorList>
    </citation>
    <scope>NUCLEOTIDE SEQUENCE [LARGE SCALE GENOMIC DNA]</scope>
    <source>
        <strain evidence="2 3">SLV-132</strain>
    </source>
</reference>
<keyword evidence="1" id="KW-0235">DNA replication</keyword>
<evidence type="ECO:0000313" key="3">
    <source>
        <dbReference type="Proteomes" id="UP000245754"/>
    </source>
</evidence>
<comment type="function">
    <text evidence="1">Involved in the restart of stalled replication forks, which reloads the replicative helicase on sites other than the origin of replication; the PriA-PriB pathway is the major replication restart pathway. During primosome assembly it facilitates complex formation between PriA and DnaT on DNA; stabilizes PriA on DNA. Stimulates the DNA unwinding activity of PriA helicase.</text>
</comment>
<comment type="caution">
    <text evidence="2">The sequence shown here is derived from an EMBL/GenBank/DDBJ whole genome shotgun (WGS) entry which is preliminary data.</text>
</comment>
<dbReference type="InterPro" id="IPR023646">
    <property type="entry name" value="Prisomal_replication_PriB"/>
</dbReference>
<evidence type="ECO:0000313" key="2">
    <source>
        <dbReference type="EMBL" id="PWK37639.1"/>
    </source>
</evidence>
<keyword evidence="1" id="KW-0639">Primosome</keyword>
<gene>
    <name evidence="1" type="primary">priB</name>
    <name evidence="2" type="ORF">C7419_1011521</name>
</gene>
<evidence type="ECO:0000256" key="1">
    <source>
        <dbReference type="HAMAP-Rule" id="MF_00720"/>
    </source>
</evidence>
<proteinExistence type="inferred from homology"/>
<dbReference type="AlphaFoldDB" id="A0A316F295"/>
<dbReference type="GO" id="GO:0006269">
    <property type="term" value="P:DNA replication, synthesis of primer"/>
    <property type="evidence" value="ECO:0007669"/>
    <property type="project" value="UniProtKB-KW"/>
</dbReference>
<dbReference type="HAMAP" id="MF_00720">
    <property type="entry name" value="PriB"/>
    <property type="match status" value="1"/>
</dbReference>
<keyword evidence="1" id="KW-0238">DNA-binding</keyword>
<protein>
    <recommendedName>
        <fullName evidence="1">Replication restart protein PriB</fullName>
    </recommendedName>
</protein>
<dbReference type="GeneID" id="98339875"/>
<dbReference type="Gene3D" id="2.40.50.140">
    <property type="entry name" value="Nucleic acid-binding proteins"/>
    <property type="match status" value="1"/>
</dbReference>
<dbReference type="GO" id="GO:1990077">
    <property type="term" value="C:primosome complex"/>
    <property type="evidence" value="ECO:0007669"/>
    <property type="project" value="UniProtKB-UniRule"/>
</dbReference>
<comment type="similarity">
    <text evidence="1">Belongs to the PriB family.</text>
</comment>